<protein>
    <submittedName>
        <fullName evidence="3">ROK family protein</fullName>
    </submittedName>
</protein>
<gene>
    <name evidence="3" type="ORF">SAMN04490356_5785</name>
</gene>
<dbReference type="EMBL" id="FNST01000002">
    <property type="protein sequence ID" value="SEC85009.1"/>
    <property type="molecule type" value="Genomic_DNA"/>
</dbReference>
<dbReference type="PANTHER" id="PTHR18964:SF149">
    <property type="entry name" value="BIFUNCTIONAL UDP-N-ACETYLGLUCOSAMINE 2-EPIMERASE_N-ACETYLMANNOSAMINE KINASE"/>
    <property type="match status" value="1"/>
</dbReference>
<sequence>MLTQMTRPSASVGRPRQPDPLPRTRSGHEALVPRLLREHDPLTRGQLGRCVLRLPHGVGGGLVMAGTLHRGAHGVSGMFGHITVDPDGAPCECGGTGCLETVASIGAVLDAYRNAGGVAATQMAELMAALAAGDRTAHAVPARVGARIGKVLGDVCLSLGPDVIVVGGELVDAGPALLEPIERELNAEVRRASWPPLRVRPAGLGHAATALGAISLLQRQSPVPPRYSVHRTGVAAPG</sequence>
<dbReference type="InterPro" id="IPR049874">
    <property type="entry name" value="ROK_cs"/>
</dbReference>
<feature type="region of interest" description="Disordered" evidence="2">
    <location>
        <begin position="1"/>
        <end position="32"/>
    </location>
</feature>
<dbReference type="Proteomes" id="UP000198609">
    <property type="component" value="Unassembled WGS sequence"/>
</dbReference>
<dbReference type="PROSITE" id="PS01125">
    <property type="entry name" value="ROK"/>
    <property type="match status" value="1"/>
</dbReference>
<dbReference type="Gene3D" id="3.30.420.40">
    <property type="match status" value="1"/>
</dbReference>
<dbReference type="InterPro" id="IPR043129">
    <property type="entry name" value="ATPase_NBD"/>
</dbReference>
<evidence type="ECO:0000313" key="3">
    <source>
        <dbReference type="EMBL" id="SEC85009.1"/>
    </source>
</evidence>
<organism evidence="3 4">
    <name type="scientific">Streptomyces melanosporofaciens</name>
    <dbReference type="NCBI Taxonomy" id="67327"/>
    <lineage>
        <taxon>Bacteria</taxon>
        <taxon>Bacillati</taxon>
        <taxon>Actinomycetota</taxon>
        <taxon>Actinomycetes</taxon>
        <taxon>Kitasatosporales</taxon>
        <taxon>Streptomycetaceae</taxon>
        <taxon>Streptomyces</taxon>
        <taxon>Streptomyces violaceusniger group</taxon>
    </lineage>
</organism>
<dbReference type="AlphaFoldDB" id="A0A1H4VV74"/>
<dbReference type="InterPro" id="IPR000600">
    <property type="entry name" value="ROK"/>
</dbReference>
<dbReference type="Pfam" id="PF00480">
    <property type="entry name" value="ROK"/>
    <property type="match status" value="1"/>
</dbReference>
<comment type="similarity">
    <text evidence="1">Belongs to the ROK (NagC/XylR) family.</text>
</comment>
<name>A0A1H4VV74_STRMJ</name>
<accession>A0A1H4VV74</accession>
<evidence type="ECO:0000256" key="2">
    <source>
        <dbReference type="SAM" id="MobiDB-lite"/>
    </source>
</evidence>
<proteinExistence type="inferred from homology"/>
<reference evidence="4" key="1">
    <citation type="submission" date="2016-10" db="EMBL/GenBank/DDBJ databases">
        <authorList>
            <person name="Varghese N."/>
            <person name="Submissions S."/>
        </authorList>
    </citation>
    <scope>NUCLEOTIDE SEQUENCE [LARGE SCALE GENOMIC DNA]</scope>
    <source>
        <strain evidence="4">DSM 40318</strain>
    </source>
</reference>
<evidence type="ECO:0000313" key="4">
    <source>
        <dbReference type="Proteomes" id="UP000198609"/>
    </source>
</evidence>
<dbReference type="SUPFAM" id="SSF53067">
    <property type="entry name" value="Actin-like ATPase domain"/>
    <property type="match status" value="1"/>
</dbReference>
<keyword evidence="4" id="KW-1185">Reference proteome</keyword>
<evidence type="ECO:0000256" key="1">
    <source>
        <dbReference type="ARBA" id="ARBA00006479"/>
    </source>
</evidence>
<dbReference type="PANTHER" id="PTHR18964">
    <property type="entry name" value="ROK (REPRESSOR, ORF, KINASE) FAMILY"/>
    <property type="match status" value="1"/>
</dbReference>